<gene>
    <name evidence="1" type="ORF">L3Q82_009706</name>
</gene>
<dbReference type="EMBL" id="CM041541">
    <property type="protein sequence ID" value="KAI3365935.1"/>
    <property type="molecule type" value="Genomic_DNA"/>
</dbReference>
<proteinExistence type="predicted"/>
<protein>
    <submittedName>
        <fullName evidence="1">Uncharacterized protein</fullName>
    </submittedName>
</protein>
<evidence type="ECO:0000313" key="2">
    <source>
        <dbReference type="Proteomes" id="UP000831701"/>
    </source>
</evidence>
<dbReference type="Proteomes" id="UP000831701">
    <property type="component" value="Chromosome 11"/>
</dbReference>
<sequence>CSTMSQQAGYSPSFKRPAEIMRMRRKRARSDAGVFSGQSDRSPAGSPGQSGSSPACVRPFSPGPLFNAQNRSGGGIKRRNPFANIENTYSPKKKFLIYNDDGNVEATDSSKIKSWTEGEEDMSTKTECEGALPFTARLTELDKRQHQDISSKKCLTFSEDDSLFEEEEDDAISPLLKSPQAIAPASIAPPVCTEYPVDWSLKTRLLFTSPLSLSWAEQPKAQEEALGLSQHCRAQFSTLPHSLQDPRSCSELRSAFQQSLVYWQHPSLPWISLFPRINAERSFSGKSTPWAQDTALQQSLMSEWSVSLSSLYSLLKARLCPYFYLCSYQFTVLFRAAGLGGSSSITALISPSTRGLREAMKAEGIEYSLPLVEERRKSREQQILTVHQSEEGELGCSELKEGEDCQACDEGENDGYNDDDDGSFSWLKEMGVQDKIKKPDSITIQLKNKLLDHKCSRKEGHAVSLDHKPESVVCVEGSHTFTLINFLINCKSVVAAAGSQAGLPPTLLAPIAFRGATMHTLKARSVNVKSQVGSTFQNISSLEITGPILPSSLHTVTTLLRPAQKGNFSAALYTHTPTAVMNTHTTRLQCTGESVDLSGCGLHPASIQQLQQPSTLGKTALTHLNMNNYSYTWKN</sequence>
<name>A0ACB8WE13_9TELE</name>
<organism evidence="1 2">
    <name type="scientific">Scortum barcoo</name>
    <name type="common">barcoo grunter</name>
    <dbReference type="NCBI Taxonomy" id="214431"/>
    <lineage>
        <taxon>Eukaryota</taxon>
        <taxon>Metazoa</taxon>
        <taxon>Chordata</taxon>
        <taxon>Craniata</taxon>
        <taxon>Vertebrata</taxon>
        <taxon>Euteleostomi</taxon>
        <taxon>Actinopterygii</taxon>
        <taxon>Neopterygii</taxon>
        <taxon>Teleostei</taxon>
        <taxon>Neoteleostei</taxon>
        <taxon>Acanthomorphata</taxon>
        <taxon>Eupercaria</taxon>
        <taxon>Centrarchiformes</taxon>
        <taxon>Terapontoidei</taxon>
        <taxon>Terapontidae</taxon>
        <taxon>Scortum</taxon>
    </lineage>
</organism>
<comment type="caution">
    <text evidence="1">The sequence shown here is derived from an EMBL/GenBank/DDBJ whole genome shotgun (WGS) entry which is preliminary data.</text>
</comment>
<reference evidence="1" key="1">
    <citation type="submission" date="2022-04" db="EMBL/GenBank/DDBJ databases">
        <title>Jade perch genome.</title>
        <authorList>
            <person name="Chao B."/>
        </authorList>
    </citation>
    <scope>NUCLEOTIDE SEQUENCE</scope>
    <source>
        <strain evidence="1">CB-2022</strain>
    </source>
</reference>
<evidence type="ECO:0000313" key="1">
    <source>
        <dbReference type="EMBL" id="KAI3365935.1"/>
    </source>
</evidence>
<keyword evidence="2" id="KW-1185">Reference proteome</keyword>
<accession>A0ACB8WE13</accession>
<feature type="non-terminal residue" evidence="1">
    <location>
        <position position="1"/>
    </location>
</feature>